<protein>
    <submittedName>
        <fullName evidence="2">Putative SIGNAL PEPTIDE protein</fullName>
    </submittedName>
</protein>
<sequence length="90" mass="9653">MGKFLEFLGGAITIGTILLMAMTLVPAPDAGNLIAILPWVVPAIAGGLLLVAFGAMLDHLAAIRIAAEKQADIFRQLLERRSPSRKEQEE</sequence>
<feature type="transmembrane region" description="Helical" evidence="1">
    <location>
        <begin position="33"/>
        <end position="57"/>
    </location>
</feature>
<dbReference type="RefSeq" id="WP_034857443.1">
    <property type="nucleotide sequence ID" value="NZ_AJQT01000087.1"/>
</dbReference>
<evidence type="ECO:0000313" key="3">
    <source>
        <dbReference type="Proteomes" id="UP000217211"/>
    </source>
</evidence>
<dbReference type="EMBL" id="CP023067">
    <property type="protein sequence ID" value="ASY62875.1"/>
    <property type="molecule type" value="Genomic_DNA"/>
</dbReference>
<keyword evidence="1" id="KW-1133">Transmembrane helix</keyword>
<reference evidence="2 3" key="1">
    <citation type="submission" date="2017-08" db="EMBL/GenBank/DDBJ databases">
        <title>Multipartite genome sequences of Sinorhizobium species nodulating soybeans.</title>
        <authorList>
            <person name="Tian C.F."/>
        </authorList>
    </citation>
    <scope>NUCLEOTIDE SEQUENCE [LARGE SCALE GENOMIC DNA]</scope>
    <source>
        <strain evidence="2 3">CCBAU 05684</strain>
    </source>
</reference>
<proteinExistence type="predicted"/>
<feature type="transmembrane region" description="Helical" evidence="1">
    <location>
        <begin position="7"/>
        <end position="27"/>
    </location>
</feature>
<keyword evidence="3" id="KW-1185">Reference proteome</keyword>
<accession>A0A249PAS9</accession>
<dbReference type="OrthoDB" id="8281503at2"/>
<name>A0A249PAS9_9HYPH</name>
<dbReference type="AlphaFoldDB" id="A0A249PAS9"/>
<dbReference type="Proteomes" id="UP000217211">
    <property type="component" value="Chromosome"/>
</dbReference>
<evidence type="ECO:0000256" key="1">
    <source>
        <dbReference type="SAM" id="Phobius"/>
    </source>
</evidence>
<keyword evidence="1" id="KW-0472">Membrane</keyword>
<evidence type="ECO:0000313" key="2">
    <source>
        <dbReference type="EMBL" id="ASY62875.1"/>
    </source>
</evidence>
<organism evidence="2 3">
    <name type="scientific">Sinorhizobium sojae CCBAU 05684</name>
    <dbReference type="NCBI Taxonomy" id="716928"/>
    <lineage>
        <taxon>Bacteria</taxon>
        <taxon>Pseudomonadati</taxon>
        <taxon>Pseudomonadota</taxon>
        <taxon>Alphaproteobacteria</taxon>
        <taxon>Hyphomicrobiales</taxon>
        <taxon>Rhizobiaceae</taxon>
        <taxon>Sinorhizobium/Ensifer group</taxon>
        <taxon>Sinorhizobium</taxon>
    </lineage>
</organism>
<keyword evidence="1" id="KW-0812">Transmembrane</keyword>
<dbReference type="KEGG" id="esj:SJ05684_c14270"/>
<gene>
    <name evidence="2" type="ORF">SJ05684_c14270</name>
</gene>